<dbReference type="AlphaFoldDB" id="A0A1X2ILE9"/>
<gene>
    <name evidence="1" type="ORF">BCR42DRAFT_411201</name>
</gene>
<dbReference type="OrthoDB" id="443981at2759"/>
<organism evidence="1 2">
    <name type="scientific">Absidia repens</name>
    <dbReference type="NCBI Taxonomy" id="90262"/>
    <lineage>
        <taxon>Eukaryota</taxon>
        <taxon>Fungi</taxon>
        <taxon>Fungi incertae sedis</taxon>
        <taxon>Mucoromycota</taxon>
        <taxon>Mucoromycotina</taxon>
        <taxon>Mucoromycetes</taxon>
        <taxon>Mucorales</taxon>
        <taxon>Cunninghamellaceae</taxon>
        <taxon>Absidia</taxon>
    </lineage>
</organism>
<dbReference type="PANTHER" id="PTHR14614">
    <property type="entry name" value="HEPATOCELLULAR CARCINOMA-ASSOCIATED ANTIGEN"/>
    <property type="match status" value="1"/>
</dbReference>
<evidence type="ECO:0000313" key="2">
    <source>
        <dbReference type="Proteomes" id="UP000193560"/>
    </source>
</evidence>
<dbReference type="Proteomes" id="UP000193560">
    <property type="component" value="Unassembled WGS sequence"/>
</dbReference>
<sequence length="354" mass="40176">MALLILPYEILENLSNQVSTINTSRKQGNINSVGLVMNDMLEALNDLVSRSYDQYTNLELEDATMDDYDINSTFQERVTVKDIVRANQLVGSLLVRMISGELLVGDDQDDERMEQAAKLLAHMSGRGAAGALTRTWHFPFLDANGDLDQLLIKLHEPSYIGNDIGFKTWGAAPLLAKKLLQQNIIPDLQHRNVLELGTGTGLVGLVCEKIKGKDALGQVIVTDYHPSVLKNVAINVELNNSSCQVSKLDFIQVANAPEETEWKDKKYSVVIASDLLYEMEHAEYLPIAVEKLMENDFYFMIPLRDTHWNEVNRFEEKMEQVGLFQRVVKDKEIQEDEGVVRYRYYEYSRKAVVV</sequence>
<reference evidence="1 2" key="1">
    <citation type="submission" date="2016-07" db="EMBL/GenBank/DDBJ databases">
        <title>Pervasive Adenine N6-methylation of Active Genes in Fungi.</title>
        <authorList>
            <consortium name="DOE Joint Genome Institute"/>
            <person name="Mondo S.J."/>
            <person name="Dannebaum R.O."/>
            <person name="Kuo R.C."/>
            <person name="Labutti K."/>
            <person name="Haridas S."/>
            <person name="Kuo A."/>
            <person name="Salamov A."/>
            <person name="Ahrendt S.R."/>
            <person name="Lipzen A."/>
            <person name="Sullivan W."/>
            <person name="Andreopoulos W.B."/>
            <person name="Clum A."/>
            <person name="Lindquist E."/>
            <person name="Daum C."/>
            <person name="Ramamoorthy G.K."/>
            <person name="Gryganskyi A."/>
            <person name="Culley D."/>
            <person name="Magnuson J.K."/>
            <person name="James T.Y."/>
            <person name="O'Malley M.A."/>
            <person name="Stajich J.E."/>
            <person name="Spatafora J.W."/>
            <person name="Visel A."/>
            <person name="Grigoriev I.V."/>
        </authorList>
    </citation>
    <scope>NUCLEOTIDE SEQUENCE [LARGE SCALE GENOMIC DNA]</scope>
    <source>
        <strain evidence="1 2">NRRL 1336</strain>
    </source>
</reference>
<keyword evidence="2" id="KW-1185">Reference proteome</keyword>
<dbReference type="STRING" id="90262.A0A1X2ILE9"/>
<accession>A0A1X2ILE9</accession>
<dbReference type="Gene3D" id="3.40.50.150">
    <property type="entry name" value="Vaccinia Virus protein VP39"/>
    <property type="match status" value="1"/>
</dbReference>
<dbReference type="InterPro" id="IPR019410">
    <property type="entry name" value="Methyltransf_16"/>
</dbReference>
<protein>
    <submittedName>
        <fullName evidence="1">Putative methyltransferase-domain-containing protein</fullName>
    </submittedName>
</protein>
<name>A0A1X2ILE9_9FUNG</name>
<dbReference type="CDD" id="cd02440">
    <property type="entry name" value="AdoMet_MTases"/>
    <property type="match status" value="1"/>
</dbReference>
<dbReference type="GO" id="GO:0032259">
    <property type="term" value="P:methylation"/>
    <property type="evidence" value="ECO:0007669"/>
    <property type="project" value="UniProtKB-KW"/>
</dbReference>
<dbReference type="EMBL" id="MCGE01000008">
    <property type="protein sequence ID" value="ORZ18581.1"/>
    <property type="molecule type" value="Genomic_DNA"/>
</dbReference>
<keyword evidence="1" id="KW-0489">Methyltransferase</keyword>
<comment type="caution">
    <text evidence="1">The sequence shown here is derived from an EMBL/GenBank/DDBJ whole genome shotgun (WGS) entry which is preliminary data.</text>
</comment>
<dbReference type="GO" id="GO:0008168">
    <property type="term" value="F:methyltransferase activity"/>
    <property type="evidence" value="ECO:0007669"/>
    <property type="project" value="UniProtKB-KW"/>
</dbReference>
<dbReference type="InterPro" id="IPR029063">
    <property type="entry name" value="SAM-dependent_MTases_sf"/>
</dbReference>
<dbReference type="Pfam" id="PF10294">
    <property type="entry name" value="Methyltransf_16"/>
    <property type="match status" value="1"/>
</dbReference>
<dbReference type="SUPFAM" id="SSF53335">
    <property type="entry name" value="S-adenosyl-L-methionine-dependent methyltransferases"/>
    <property type="match status" value="1"/>
</dbReference>
<proteinExistence type="predicted"/>
<keyword evidence="1" id="KW-0808">Transferase</keyword>
<evidence type="ECO:0000313" key="1">
    <source>
        <dbReference type="EMBL" id="ORZ18581.1"/>
    </source>
</evidence>